<dbReference type="Pfam" id="PF00497">
    <property type="entry name" value="SBP_bac_3"/>
    <property type="match status" value="1"/>
</dbReference>
<evidence type="ECO:0000313" key="4">
    <source>
        <dbReference type="Proteomes" id="UP000450012"/>
    </source>
</evidence>
<sequence length="279" mass="31303">MTQRLSAVLLASLLPLACTQAAALDAACPPSTVGVSDLGYSSYLDGAKVRGSNIDLLEEIQRRSGCQLIVRWYPRSRLYAQFFSQQLDMTGASLRTAERDRYGTWLPYTYTHFELVLLNKDAGKFRSLAEFVERSSARLNITRGILYAPETQRQLDRLQQLGRLEYVNDYSVVFRKILAGRAEGTFAPATIHLINQRQFGMIGKMSASTVAESPRTMVGLYVSKKVAPEVLQRYADALRSIVIDGTMQKFHERYLGAEITRNLYHDGTRDILAALPPAR</sequence>
<dbReference type="Proteomes" id="UP000450012">
    <property type="component" value="Unassembled WGS sequence"/>
</dbReference>
<protein>
    <submittedName>
        <fullName evidence="3">Transporter substrate-binding domain-containing protein</fullName>
    </submittedName>
</protein>
<evidence type="ECO:0000259" key="2">
    <source>
        <dbReference type="Pfam" id="PF00497"/>
    </source>
</evidence>
<dbReference type="EMBL" id="WWCK01000006">
    <property type="protein sequence ID" value="MYM69641.1"/>
    <property type="molecule type" value="Genomic_DNA"/>
</dbReference>
<dbReference type="SUPFAM" id="SSF53850">
    <property type="entry name" value="Periplasmic binding protein-like II"/>
    <property type="match status" value="1"/>
</dbReference>
<dbReference type="AlphaFoldDB" id="A0A7X4GU08"/>
<evidence type="ECO:0000313" key="3">
    <source>
        <dbReference type="EMBL" id="MYM69641.1"/>
    </source>
</evidence>
<dbReference type="Gene3D" id="3.40.190.10">
    <property type="entry name" value="Periplasmic binding protein-like II"/>
    <property type="match status" value="2"/>
</dbReference>
<gene>
    <name evidence="3" type="ORF">GTP45_22755</name>
</gene>
<keyword evidence="1" id="KW-0732">Signal</keyword>
<name>A0A7X4GU08_9BURK</name>
<organism evidence="3 4">
    <name type="scientific">Duganella rivi</name>
    <dbReference type="NCBI Taxonomy" id="2666083"/>
    <lineage>
        <taxon>Bacteria</taxon>
        <taxon>Pseudomonadati</taxon>
        <taxon>Pseudomonadota</taxon>
        <taxon>Betaproteobacteria</taxon>
        <taxon>Burkholderiales</taxon>
        <taxon>Oxalobacteraceae</taxon>
        <taxon>Telluria group</taxon>
        <taxon>Duganella</taxon>
    </lineage>
</organism>
<reference evidence="3 4" key="1">
    <citation type="submission" date="2019-12" db="EMBL/GenBank/DDBJ databases">
        <title>Novel species isolated from a subtropical stream in China.</title>
        <authorList>
            <person name="Lu H."/>
        </authorList>
    </citation>
    <scope>NUCLEOTIDE SEQUENCE [LARGE SCALE GENOMIC DNA]</scope>
    <source>
        <strain evidence="3 4">FT55W</strain>
    </source>
</reference>
<dbReference type="InterPro" id="IPR001638">
    <property type="entry name" value="Solute-binding_3/MltF_N"/>
</dbReference>
<feature type="domain" description="Solute-binding protein family 3/N-terminal" evidence="2">
    <location>
        <begin position="43"/>
        <end position="256"/>
    </location>
</feature>
<keyword evidence="4" id="KW-1185">Reference proteome</keyword>
<evidence type="ECO:0000256" key="1">
    <source>
        <dbReference type="SAM" id="SignalP"/>
    </source>
</evidence>
<comment type="caution">
    <text evidence="3">The sequence shown here is derived from an EMBL/GenBank/DDBJ whole genome shotgun (WGS) entry which is preliminary data.</text>
</comment>
<feature type="signal peptide" evidence="1">
    <location>
        <begin position="1"/>
        <end position="23"/>
    </location>
</feature>
<proteinExistence type="predicted"/>
<feature type="chain" id="PRO_5031547272" evidence="1">
    <location>
        <begin position="24"/>
        <end position="279"/>
    </location>
</feature>
<accession>A0A7X4GU08</accession>